<feature type="non-terminal residue" evidence="2">
    <location>
        <position position="1"/>
    </location>
</feature>
<dbReference type="EMBL" id="JARIHO010000061">
    <property type="protein sequence ID" value="KAJ7315624.1"/>
    <property type="molecule type" value="Genomic_DNA"/>
</dbReference>
<gene>
    <name evidence="2" type="ORF">DFH08DRAFT_623667</name>
</gene>
<protein>
    <submittedName>
        <fullName evidence="2">Uncharacterized protein</fullName>
    </submittedName>
</protein>
<feature type="non-terminal residue" evidence="2">
    <location>
        <position position="119"/>
    </location>
</feature>
<dbReference type="Proteomes" id="UP001218218">
    <property type="component" value="Unassembled WGS sequence"/>
</dbReference>
<proteinExistence type="predicted"/>
<dbReference type="AlphaFoldDB" id="A0AAD6ZC94"/>
<organism evidence="2 3">
    <name type="scientific">Mycena albidolilacea</name>
    <dbReference type="NCBI Taxonomy" id="1033008"/>
    <lineage>
        <taxon>Eukaryota</taxon>
        <taxon>Fungi</taxon>
        <taxon>Dikarya</taxon>
        <taxon>Basidiomycota</taxon>
        <taxon>Agaricomycotina</taxon>
        <taxon>Agaricomycetes</taxon>
        <taxon>Agaricomycetidae</taxon>
        <taxon>Agaricales</taxon>
        <taxon>Marasmiineae</taxon>
        <taxon>Mycenaceae</taxon>
        <taxon>Mycena</taxon>
    </lineage>
</organism>
<name>A0AAD6ZC94_9AGAR</name>
<keyword evidence="3" id="KW-1185">Reference proteome</keyword>
<feature type="region of interest" description="Disordered" evidence="1">
    <location>
        <begin position="73"/>
        <end position="95"/>
    </location>
</feature>
<accession>A0AAD6ZC94</accession>
<evidence type="ECO:0000256" key="1">
    <source>
        <dbReference type="SAM" id="MobiDB-lite"/>
    </source>
</evidence>
<evidence type="ECO:0000313" key="3">
    <source>
        <dbReference type="Proteomes" id="UP001218218"/>
    </source>
</evidence>
<comment type="caution">
    <text evidence="2">The sequence shown here is derived from an EMBL/GenBank/DDBJ whole genome shotgun (WGS) entry which is preliminary data.</text>
</comment>
<reference evidence="2" key="1">
    <citation type="submission" date="2023-03" db="EMBL/GenBank/DDBJ databases">
        <title>Massive genome expansion in bonnet fungi (Mycena s.s.) driven by repeated elements and novel gene families across ecological guilds.</title>
        <authorList>
            <consortium name="Lawrence Berkeley National Laboratory"/>
            <person name="Harder C.B."/>
            <person name="Miyauchi S."/>
            <person name="Viragh M."/>
            <person name="Kuo A."/>
            <person name="Thoen E."/>
            <person name="Andreopoulos B."/>
            <person name="Lu D."/>
            <person name="Skrede I."/>
            <person name="Drula E."/>
            <person name="Henrissat B."/>
            <person name="Morin E."/>
            <person name="Kohler A."/>
            <person name="Barry K."/>
            <person name="LaButti K."/>
            <person name="Morin E."/>
            <person name="Salamov A."/>
            <person name="Lipzen A."/>
            <person name="Mereny Z."/>
            <person name="Hegedus B."/>
            <person name="Baldrian P."/>
            <person name="Stursova M."/>
            <person name="Weitz H."/>
            <person name="Taylor A."/>
            <person name="Grigoriev I.V."/>
            <person name="Nagy L.G."/>
            <person name="Martin F."/>
            <person name="Kauserud H."/>
        </authorList>
    </citation>
    <scope>NUCLEOTIDE SEQUENCE</scope>
    <source>
        <strain evidence="2">CBHHK002</strain>
    </source>
</reference>
<evidence type="ECO:0000313" key="2">
    <source>
        <dbReference type="EMBL" id="KAJ7315624.1"/>
    </source>
</evidence>
<sequence length="119" mass="13775">GPCFKELMATIVAFEESTMWEGCVLPSSNMRPVEIGQWMKEHRKPGDNNKLEPDFGPRLMAWWINIGPEFRKGERPAGYPEDEQWPPQSTEGRDPKEFECLRRTGQNGILLVVLALTWW</sequence>